<dbReference type="EMBL" id="CP002131">
    <property type="protein sequence ID" value="ADL08872.1"/>
    <property type="molecule type" value="Genomic_DNA"/>
</dbReference>
<sequence length="203" mass="22768">MKIIAAEIKHIEAVVDIFCAAFHKSITFFTPMSSAVKEAFRDFFALLRDTFDGGFMVAVDGNEVLGYIVMADDIKKLWLRAIFSGFLFKIFSKAIRGIYGVGLSTIYRVVLNKLCYVRFEATSKPSAQLLSIAVSPKCQGRGIGQKLLQAGINYLSSLGIRRIKLEVRPDNAPAVRLYEKYGFKPVGRTRDLQGDWLIMVKEL</sequence>
<accession>D9S0L4</accession>
<dbReference type="STRING" id="555079.Toce_2159"/>
<dbReference type="KEGG" id="toc:Toce_2159"/>
<dbReference type="RefSeq" id="WP_013276880.1">
    <property type="nucleotide sequence ID" value="NC_014377.1"/>
</dbReference>
<dbReference type="OrthoDB" id="67353at2"/>
<dbReference type="HOGENOM" id="CLU_1335479_0_0_9"/>
<dbReference type="Pfam" id="PF00583">
    <property type="entry name" value="Acetyltransf_1"/>
    <property type="match status" value="1"/>
</dbReference>
<dbReference type="InterPro" id="IPR016181">
    <property type="entry name" value="Acyl_CoA_acyltransferase"/>
</dbReference>
<dbReference type="AlphaFoldDB" id="D9S0L4"/>
<name>D9S0L4_THEOJ</name>
<gene>
    <name evidence="2" type="ordered locus">Toce_2159</name>
</gene>
<dbReference type="PANTHER" id="PTHR43617">
    <property type="entry name" value="L-AMINO ACID N-ACETYLTRANSFERASE"/>
    <property type="match status" value="1"/>
</dbReference>
<dbReference type="Proteomes" id="UP000000272">
    <property type="component" value="Chromosome"/>
</dbReference>
<dbReference type="eggNOG" id="COG0456">
    <property type="taxonomic scope" value="Bacteria"/>
</dbReference>
<dbReference type="SUPFAM" id="SSF55729">
    <property type="entry name" value="Acyl-CoA N-acyltransferases (Nat)"/>
    <property type="match status" value="1"/>
</dbReference>
<protein>
    <submittedName>
        <fullName evidence="2">GCN5-related N-acetyltransferase</fullName>
    </submittedName>
</protein>
<dbReference type="GO" id="GO:0016747">
    <property type="term" value="F:acyltransferase activity, transferring groups other than amino-acyl groups"/>
    <property type="evidence" value="ECO:0007669"/>
    <property type="project" value="InterPro"/>
</dbReference>
<dbReference type="PROSITE" id="PS51186">
    <property type="entry name" value="GNAT"/>
    <property type="match status" value="1"/>
</dbReference>
<reference evidence="2 3" key="1">
    <citation type="journal article" date="2010" name="Stand. Genomic Sci.">
        <title>Complete genome sequence of Thermosediminibacter oceani type strain (JW/IW-1228P).</title>
        <authorList>
            <person name="Pitluck S."/>
            <person name="Yasawong M."/>
            <person name="Munk C."/>
            <person name="Nolan M."/>
            <person name="Lapidus A."/>
            <person name="Lucas S."/>
            <person name="Glavina Del Rio T."/>
            <person name="Tice H."/>
            <person name="Cheng J.F."/>
            <person name="Bruce D."/>
            <person name="Detter C."/>
            <person name="Tapia R."/>
            <person name="Han C."/>
            <person name="Goodwin L."/>
            <person name="Liolios K."/>
            <person name="Ivanova N."/>
            <person name="Mavromatis K."/>
            <person name="Mikhailova N."/>
            <person name="Pati A."/>
            <person name="Chen A."/>
            <person name="Palaniappan K."/>
            <person name="Land M."/>
            <person name="Hauser L."/>
            <person name="Chang Y.J."/>
            <person name="Jeffries C.D."/>
            <person name="Rohde M."/>
            <person name="Spring S."/>
            <person name="Sikorski J."/>
            <person name="Goker M."/>
            <person name="Woyke T."/>
            <person name="Bristow J."/>
            <person name="Eisen J.A."/>
            <person name="Markowitz V."/>
            <person name="Hugenholtz P."/>
            <person name="Kyrpides N.C."/>
            <person name="Klenk H.P."/>
        </authorList>
    </citation>
    <scope>NUCLEOTIDE SEQUENCE [LARGE SCALE GENOMIC DNA]</scope>
    <source>
        <strain evidence="3">ATCC BAA-1034 / DSM 16646 / JW/IW-1228P</strain>
    </source>
</reference>
<dbReference type="InterPro" id="IPR050276">
    <property type="entry name" value="MshD_Acetyltransferase"/>
</dbReference>
<evidence type="ECO:0000313" key="3">
    <source>
        <dbReference type="Proteomes" id="UP000000272"/>
    </source>
</evidence>
<dbReference type="CDD" id="cd04301">
    <property type="entry name" value="NAT_SF"/>
    <property type="match status" value="1"/>
</dbReference>
<dbReference type="Gene3D" id="3.40.630.30">
    <property type="match status" value="1"/>
</dbReference>
<proteinExistence type="predicted"/>
<evidence type="ECO:0000313" key="2">
    <source>
        <dbReference type="EMBL" id="ADL08872.1"/>
    </source>
</evidence>
<dbReference type="InterPro" id="IPR000182">
    <property type="entry name" value="GNAT_dom"/>
</dbReference>
<feature type="domain" description="N-acetyltransferase" evidence="1">
    <location>
        <begin position="1"/>
        <end position="203"/>
    </location>
</feature>
<keyword evidence="3" id="KW-1185">Reference proteome</keyword>
<organism evidence="2 3">
    <name type="scientific">Thermosediminibacter oceani (strain ATCC BAA-1034 / DSM 16646 / JW/IW-1228P)</name>
    <dbReference type="NCBI Taxonomy" id="555079"/>
    <lineage>
        <taxon>Bacteria</taxon>
        <taxon>Bacillati</taxon>
        <taxon>Bacillota</taxon>
        <taxon>Clostridia</taxon>
        <taxon>Thermosediminibacterales</taxon>
        <taxon>Thermosediminibacteraceae</taxon>
        <taxon>Thermosediminibacter</taxon>
    </lineage>
</organism>
<evidence type="ECO:0000259" key="1">
    <source>
        <dbReference type="PROSITE" id="PS51186"/>
    </source>
</evidence>